<sequence length="340" mass="35159">MKTWVLDGGLGLANLSLTERPDPRPGPGEVRLEMAAASLNFRDTLVVNGLYMRDQPLPLVPLSDGAGRVAELGEGVTGLAEGELVTPVFNQGWTAGAPSFARLSRSLGAGRTQGVAAEQLVVPAAAVVRAPRGYTAEQAACLPCAGVTAWAALAGELPVTPGATVLIQGTGGVSLFALQIARALGCRVVATTSSPEKAETLRSLGASHVIDYRQTPDWGGAVRAWAGGEGVDQIIEVGGAGTLEQSLKAIRIGGTIAVIGVLSGAEVKLSVPHMLMGHVRLQGITVGSRDHHADFVRFIENSGLTPVIDRRFAFDDLPGALQHMIARQHVGKITLGLGAG</sequence>
<gene>
    <name evidence="2" type="ORF">EV659_10224</name>
</gene>
<organism evidence="2 3">
    <name type="scientific">Rhodothalassium salexigens DSM 2132</name>
    <dbReference type="NCBI Taxonomy" id="1188247"/>
    <lineage>
        <taxon>Bacteria</taxon>
        <taxon>Pseudomonadati</taxon>
        <taxon>Pseudomonadota</taxon>
        <taxon>Alphaproteobacteria</taxon>
        <taxon>Rhodothalassiales</taxon>
        <taxon>Rhodothalassiaceae</taxon>
        <taxon>Rhodothalassium</taxon>
    </lineage>
</organism>
<keyword evidence="3" id="KW-1185">Reference proteome</keyword>
<dbReference type="SUPFAM" id="SSF50129">
    <property type="entry name" value="GroES-like"/>
    <property type="match status" value="1"/>
</dbReference>
<dbReference type="InterPro" id="IPR052711">
    <property type="entry name" value="Zinc_ADH-like"/>
</dbReference>
<dbReference type="InParanoid" id="A0A4R2PPE4"/>
<reference evidence="2 3" key="1">
    <citation type="submission" date="2019-03" db="EMBL/GenBank/DDBJ databases">
        <title>Genomic Encyclopedia of Type Strains, Phase IV (KMG-IV): sequencing the most valuable type-strain genomes for metagenomic binning, comparative biology and taxonomic classification.</title>
        <authorList>
            <person name="Goeker M."/>
        </authorList>
    </citation>
    <scope>NUCLEOTIDE SEQUENCE [LARGE SCALE GENOMIC DNA]</scope>
    <source>
        <strain evidence="2 3">DSM 2132</strain>
    </source>
</reference>
<dbReference type="Gene3D" id="3.90.180.10">
    <property type="entry name" value="Medium-chain alcohol dehydrogenases, catalytic domain"/>
    <property type="match status" value="1"/>
</dbReference>
<evidence type="ECO:0000259" key="1">
    <source>
        <dbReference type="SMART" id="SM00829"/>
    </source>
</evidence>
<dbReference type="Pfam" id="PF08240">
    <property type="entry name" value="ADH_N"/>
    <property type="match status" value="1"/>
</dbReference>
<evidence type="ECO:0000313" key="3">
    <source>
        <dbReference type="Proteomes" id="UP000295399"/>
    </source>
</evidence>
<evidence type="ECO:0000313" key="2">
    <source>
        <dbReference type="EMBL" id="TCP37620.1"/>
    </source>
</evidence>
<dbReference type="FunCoup" id="A0A4R2PPE4">
    <property type="interactions" value="485"/>
</dbReference>
<dbReference type="InterPro" id="IPR020843">
    <property type="entry name" value="ER"/>
</dbReference>
<feature type="domain" description="Enoyl reductase (ER)" evidence="1">
    <location>
        <begin position="11"/>
        <end position="335"/>
    </location>
</feature>
<dbReference type="Proteomes" id="UP000295399">
    <property type="component" value="Unassembled WGS sequence"/>
</dbReference>
<dbReference type="CDD" id="cd08276">
    <property type="entry name" value="MDR7"/>
    <property type="match status" value="1"/>
</dbReference>
<dbReference type="RefSeq" id="WP_132707200.1">
    <property type="nucleotide sequence ID" value="NZ_JACIGF010000002.1"/>
</dbReference>
<proteinExistence type="predicted"/>
<dbReference type="Pfam" id="PF00107">
    <property type="entry name" value="ADH_zinc_N"/>
    <property type="match status" value="1"/>
</dbReference>
<dbReference type="OrthoDB" id="9790818at2"/>
<dbReference type="GO" id="GO:0016491">
    <property type="term" value="F:oxidoreductase activity"/>
    <property type="evidence" value="ECO:0007669"/>
    <property type="project" value="InterPro"/>
</dbReference>
<dbReference type="InterPro" id="IPR036291">
    <property type="entry name" value="NAD(P)-bd_dom_sf"/>
</dbReference>
<dbReference type="InterPro" id="IPR011032">
    <property type="entry name" value="GroES-like_sf"/>
</dbReference>
<protein>
    <submittedName>
        <fullName evidence="2">NADPH:quinone reductase-like Zn-dependent oxidoreductase</fullName>
    </submittedName>
</protein>
<name>A0A4R2PPE4_RHOSA</name>
<dbReference type="Gene3D" id="3.40.50.720">
    <property type="entry name" value="NAD(P)-binding Rossmann-like Domain"/>
    <property type="match status" value="1"/>
</dbReference>
<dbReference type="PANTHER" id="PTHR45033:SF2">
    <property type="entry name" value="ZINC-TYPE ALCOHOL DEHYDROGENASE-LIKE PROTEIN C1773.06C"/>
    <property type="match status" value="1"/>
</dbReference>
<dbReference type="InterPro" id="IPR013154">
    <property type="entry name" value="ADH-like_N"/>
</dbReference>
<dbReference type="InterPro" id="IPR013149">
    <property type="entry name" value="ADH-like_C"/>
</dbReference>
<accession>A0A4R2PPE4</accession>
<dbReference type="PANTHER" id="PTHR45033">
    <property type="match status" value="1"/>
</dbReference>
<dbReference type="SUPFAM" id="SSF51735">
    <property type="entry name" value="NAD(P)-binding Rossmann-fold domains"/>
    <property type="match status" value="1"/>
</dbReference>
<dbReference type="AlphaFoldDB" id="A0A4R2PPE4"/>
<dbReference type="EMBL" id="SLXO01000002">
    <property type="protein sequence ID" value="TCP37620.1"/>
    <property type="molecule type" value="Genomic_DNA"/>
</dbReference>
<comment type="caution">
    <text evidence="2">The sequence shown here is derived from an EMBL/GenBank/DDBJ whole genome shotgun (WGS) entry which is preliminary data.</text>
</comment>
<dbReference type="SMART" id="SM00829">
    <property type="entry name" value="PKS_ER"/>
    <property type="match status" value="1"/>
</dbReference>